<gene>
    <name evidence="1" type="ORF">M9H77_02526</name>
</gene>
<dbReference type="Proteomes" id="UP001060085">
    <property type="component" value="Linkage Group LG01"/>
</dbReference>
<keyword evidence="2" id="KW-1185">Reference proteome</keyword>
<reference evidence="2" key="1">
    <citation type="journal article" date="2023" name="Nat. Plants">
        <title>Single-cell RNA sequencing provides a high-resolution roadmap for understanding the multicellular compartmentation of specialized metabolism.</title>
        <authorList>
            <person name="Sun S."/>
            <person name="Shen X."/>
            <person name="Li Y."/>
            <person name="Li Y."/>
            <person name="Wang S."/>
            <person name="Li R."/>
            <person name="Zhang H."/>
            <person name="Shen G."/>
            <person name="Guo B."/>
            <person name="Wei J."/>
            <person name="Xu J."/>
            <person name="St-Pierre B."/>
            <person name="Chen S."/>
            <person name="Sun C."/>
        </authorList>
    </citation>
    <scope>NUCLEOTIDE SEQUENCE [LARGE SCALE GENOMIC DNA]</scope>
</reference>
<protein>
    <submittedName>
        <fullName evidence="1">Uncharacterized protein</fullName>
    </submittedName>
</protein>
<evidence type="ECO:0000313" key="2">
    <source>
        <dbReference type="Proteomes" id="UP001060085"/>
    </source>
</evidence>
<accession>A0ACC0C928</accession>
<organism evidence="1 2">
    <name type="scientific">Catharanthus roseus</name>
    <name type="common">Madagascar periwinkle</name>
    <name type="synonym">Vinca rosea</name>
    <dbReference type="NCBI Taxonomy" id="4058"/>
    <lineage>
        <taxon>Eukaryota</taxon>
        <taxon>Viridiplantae</taxon>
        <taxon>Streptophyta</taxon>
        <taxon>Embryophyta</taxon>
        <taxon>Tracheophyta</taxon>
        <taxon>Spermatophyta</taxon>
        <taxon>Magnoliopsida</taxon>
        <taxon>eudicotyledons</taxon>
        <taxon>Gunneridae</taxon>
        <taxon>Pentapetalae</taxon>
        <taxon>asterids</taxon>
        <taxon>lamiids</taxon>
        <taxon>Gentianales</taxon>
        <taxon>Apocynaceae</taxon>
        <taxon>Rauvolfioideae</taxon>
        <taxon>Vinceae</taxon>
        <taxon>Catharanthinae</taxon>
        <taxon>Catharanthus</taxon>
    </lineage>
</organism>
<evidence type="ECO:0000313" key="1">
    <source>
        <dbReference type="EMBL" id="KAI5681299.1"/>
    </source>
</evidence>
<comment type="caution">
    <text evidence="1">The sequence shown here is derived from an EMBL/GenBank/DDBJ whole genome shotgun (WGS) entry which is preliminary data.</text>
</comment>
<proteinExistence type="predicted"/>
<sequence>MARASLSILPKNSKVTPKKPDTKSTKDCSTIYVGATRELKKAWLKIQLRNFGFNWKTWKTLQDFQMLRLNKRSWNINPFPIRILARTLFLKGLLVLFPSKSSFTWDFVISLFFQISLTGLQYYSSYSQILQDLPSLRKRC</sequence>
<dbReference type="EMBL" id="CM044701">
    <property type="protein sequence ID" value="KAI5681299.1"/>
    <property type="molecule type" value="Genomic_DNA"/>
</dbReference>
<name>A0ACC0C928_CATRO</name>